<dbReference type="Pfam" id="PF07727">
    <property type="entry name" value="RVT_2"/>
    <property type="match status" value="1"/>
</dbReference>
<dbReference type="PANTHER" id="PTHR11439">
    <property type="entry name" value="GAG-POL-RELATED RETROTRANSPOSON"/>
    <property type="match status" value="1"/>
</dbReference>
<evidence type="ECO:0000313" key="2">
    <source>
        <dbReference type="EMBL" id="OWY97396.1"/>
    </source>
</evidence>
<dbReference type="InterPro" id="IPR013103">
    <property type="entry name" value="RVT_2"/>
</dbReference>
<evidence type="ECO:0000313" key="3">
    <source>
        <dbReference type="Proteomes" id="UP000198211"/>
    </source>
</evidence>
<dbReference type="SUPFAM" id="SSF56672">
    <property type="entry name" value="DNA/RNA polymerases"/>
    <property type="match status" value="1"/>
</dbReference>
<proteinExistence type="predicted"/>
<dbReference type="EMBL" id="NBNE01010503">
    <property type="protein sequence ID" value="OWY97396.1"/>
    <property type="molecule type" value="Genomic_DNA"/>
</dbReference>
<dbReference type="Proteomes" id="UP000198211">
    <property type="component" value="Unassembled WGS sequence"/>
</dbReference>
<protein>
    <submittedName>
        <fullName evidence="2">Polyprotein</fullName>
    </submittedName>
</protein>
<dbReference type="STRING" id="4795.A0A225UXZ8"/>
<organism evidence="2 3">
    <name type="scientific">Phytophthora megakarya</name>
    <dbReference type="NCBI Taxonomy" id="4795"/>
    <lineage>
        <taxon>Eukaryota</taxon>
        <taxon>Sar</taxon>
        <taxon>Stramenopiles</taxon>
        <taxon>Oomycota</taxon>
        <taxon>Peronosporomycetes</taxon>
        <taxon>Peronosporales</taxon>
        <taxon>Peronosporaceae</taxon>
        <taxon>Phytophthora</taxon>
    </lineage>
</organism>
<name>A0A225UXZ8_9STRA</name>
<gene>
    <name evidence="2" type="ORF">PHMEG_00032082</name>
</gene>
<dbReference type="CDD" id="cd09272">
    <property type="entry name" value="RNase_HI_RT_Ty1"/>
    <property type="match status" value="1"/>
</dbReference>
<dbReference type="InterPro" id="IPR043502">
    <property type="entry name" value="DNA/RNA_pol_sf"/>
</dbReference>
<evidence type="ECO:0000259" key="1">
    <source>
        <dbReference type="Pfam" id="PF07727"/>
    </source>
</evidence>
<dbReference type="AlphaFoldDB" id="A0A225UXZ8"/>
<dbReference type="OrthoDB" id="128794at2759"/>
<sequence length="308" mass="34782">MKAPFGLSIPKGKCLRLQKSLYGLKQSGKLWNDTIHNYLLELGFMRSRLDPCLYFHRQNAKLTVLGLYVDDVVVVSQRESDTDWVMNKLAEQFQIKDMGPAKKCLGIHIEQCENAIYLHQSTNIDALLCKLGMENCRSVATPMESTRNLHNEDSEPFFETNTMREAIGSLLWLSNCTRPDITMPVNYLARFVASPTTAHWTAVKRVLRYLHGSRDLKLAYFRKQAPQREVNVAIYSDADWAGDKDAKSTSGGLLTMNCMPIAWYSKKQSTVALSTAEAEYIAGATAVQDCLWVKQLIDELASTTRPTM</sequence>
<comment type="caution">
    <text evidence="2">The sequence shown here is derived from an EMBL/GenBank/DDBJ whole genome shotgun (WGS) entry which is preliminary data.</text>
</comment>
<accession>A0A225UXZ8</accession>
<reference evidence="3" key="1">
    <citation type="submission" date="2017-03" db="EMBL/GenBank/DDBJ databases">
        <title>Phytopthora megakarya and P. palmivora, two closely related causual agents of cacao black pod achieved similar genome size and gene model numbers by different mechanisms.</title>
        <authorList>
            <person name="Ali S."/>
            <person name="Shao J."/>
            <person name="Larry D.J."/>
            <person name="Kronmiller B."/>
            <person name="Shen D."/>
            <person name="Strem M.D."/>
            <person name="Melnick R.L."/>
            <person name="Guiltinan M.J."/>
            <person name="Tyler B.M."/>
            <person name="Meinhardt L.W."/>
            <person name="Bailey B.A."/>
        </authorList>
    </citation>
    <scope>NUCLEOTIDE SEQUENCE [LARGE SCALE GENOMIC DNA]</scope>
    <source>
        <strain evidence="3">zdho120</strain>
    </source>
</reference>
<dbReference type="PANTHER" id="PTHR11439:SF483">
    <property type="entry name" value="PEPTIDE SYNTHASE GLIP-LIKE, PUTATIVE (AFU_ORTHOLOGUE AFUA_3G12920)-RELATED"/>
    <property type="match status" value="1"/>
</dbReference>
<feature type="domain" description="Reverse transcriptase Ty1/copia-type" evidence="1">
    <location>
        <begin position="1"/>
        <end position="144"/>
    </location>
</feature>
<keyword evidence="3" id="KW-1185">Reference proteome</keyword>